<evidence type="ECO:0000313" key="3">
    <source>
        <dbReference type="Proteomes" id="UP001186944"/>
    </source>
</evidence>
<dbReference type="PANTHER" id="PTHR19143">
    <property type="entry name" value="FIBRINOGEN/TENASCIN/ANGIOPOEITIN"/>
    <property type="match status" value="1"/>
</dbReference>
<dbReference type="InterPro" id="IPR036056">
    <property type="entry name" value="Fibrinogen-like_C"/>
</dbReference>
<feature type="domain" description="Fibrinogen C-terminal" evidence="1">
    <location>
        <begin position="1"/>
        <end position="136"/>
    </location>
</feature>
<comment type="caution">
    <text evidence="2">The sequence shown here is derived from an EMBL/GenBank/DDBJ whole genome shotgun (WGS) entry which is preliminary data.</text>
</comment>
<dbReference type="Proteomes" id="UP001186944">
    <property type="component" value="Unassembled WGS sequence"/>
</dbReference>
<keyword evidence="3" id="KW-1185">Reference proteome</keyword>
<dbReference type="GO" id="GO:0005615">
    <property type="term" value="C:extracellular space"/>
    <property type="evidence" value="ECO:0007669"/>
    <property type="project" value="TreeGrafter"/>
</dbReference>
<dbReference type="PROSITE" id="PS51406">
    <property type="entry name" value="FIBRINOGEN_C_2"/>
    <property type="match status" value="1"/>
</dbReference>
<proteinExistence type="predicted"/>
<name>A0AA88XKY9_PINIB</name>
<dbReference type="InterPro" id="IPR002181">
    <property type="entry name" value="Fibrinogen_a/b/g_C_dom"/>
</dbReference>
<organism evidence="2 3">
    <name type="scientific">Pinctada imbricata</name>
    <name type="common">Atlantic pearl-oyster</name>
    <name type="synonym">Pinctada martensii</name>
    <dbReference type="NCBI Taxonomy" id="66713"/>
    <lineage>
        <taxon>Eukaryota</taxon>
        <taxon>Metazoa</taxon>
        <taxon>Spiralia</taxon>
        <taxon>Lophotrochozoa</taxon>
        <taxon>Mollusca</taxon>
        <taxon>Bivalvia</taxon>
        <taxon>Autobranchia</taxon>
        <taxon>Pteriomorphia</taxon>
        <taxon>Pterioida</taxon>
        <taxon>Pterioidea</taxon>
        <taxon>Pteriidae</taxon>
        <taxon>Pinctada</taxon>
    </lineage>
</organism>
<sequence>MDLLFILESKANREKHKFKYKNFKVGNEANNFEMTFDFYPEYLDDDFKDHLPYKQLCNEDETFCHNNTNFSTYNKDHTGNKCPQIYGGGWWYNKCHHVSLTGDRDLYLGYRWKYLNGSVKDEGLLKNSVMMIRPTE</sequence>
<accession>A0AA88XKY9</accession>
<dbReference type="Pfam" id="PF00147">
    <property type="entry name" value="Fibrinogen_C"/>
    <property type="match status" value="1"/>
</dbReference>
<gene>
    <name evidence="2" type="ORF">FSP39_003060</name>
</gene>
<dbReference type="AlphaFoldDB" id="A0AA88XKY9"/>
<evidence type="ECO:0000259" key="1">
    <source>
        <dbReference type="PROSITE" id="PS51406"/>
    </source>
</evidence>
<dbReference type="EMBL" id="VSWD01000011">
    <property type="protein sequence ID" value="KAK3087202.1"/>
    <property type="molecule type" value="Genomic_DNA"/>
</dbReference>
<evidence type="ECO:0000313" key="2">
    <source>
        <dbReference type="EMBL" id="KAK3087202.1"/>
    </source>
</evidence>
<dbReference type="InterPro" id="IPR050373">
    <property type="entry name" value="Fibrinogen_C-term_domain"/>
</dbReference>
<dbReference type="InterPro" id="IPR014716">
    <property type="entry name" value="Fibrinogen_a/b/g_C_1"/>
</dbReference>
<dbReference type="Gene3D" id="3.90.215.10">
    <property type="entry name" value="Gamma Fibrinogen, chain A, domain 1"/>
    <property type="match status" value="1"/>
</dbReference>
<reference evidence="2" key="1">
    <citation type="submission" date="2019-08" db="EMBL/GenBank/DDBJ databases">
        <title>The improved chromosome-level genome for the pearl oyster Pinctada fucata martensii using PacBio sequencing and Hi-C.</title>
        <authorList>
            <person name="Zheng Z."/>
        </authorList>
    </citation>
    <scope>NUCLEOTIDE SEQUENCE</scope>
    <source>
        <strain evidence="2">ZZ-2019</strain>
        <tissue evidence="2">Adductor muscle</tissue>
    </source>
</reference>
<dbReference type="SUPFAM" id="SSF56496">
    <property type="entry name" value="Fibrinogen C-terminal domain-like"/>
    <property type="match status" value="1"/>
</dbReference>
<protein>
    <recommendedName>
        <fullName evidence="1">Fibrinogen C-terminal domain-containing protein</fullName>
    </recommendedName>
</protein>